<sequence>MICKYQKQFIEKPQQASRKFYMKYLYTTSNFVLGNYVNNSFRI</sequence>
<proteinExistence type="predicted"/>
<accession>A0A484I9M7</accession>
<evidence type="ECO:0000313" key="1">
    <source>
        <dbReference type="EMBL" id="VFJ14430.1"/>
    </source>
</evidence>
<dbReference type="Proteomes" id="UP000294299">
    <property type="component" value="Chromosome NFRAN"/>
</dbReference>
<dbReference type="AlphaFoldDB" id="A0A484I9M7"/>
<protein>
    <submittedName>
        <fullName evidence="1">Uncharacterized protein</fullName>
    </submittedName>
</protein>
<name>A0A484I9M7_9ARCH</name>
<dbReference type="KEGG" id="nfn:NFRAN_2108"/>
<evidence type="ECO:0000313" key="2">
    <source>
        <dbReference type="Proteomes" id="UP000294299"/>
    </source>
</evidence>
<dbReference type="EMBL" id="LR216287">
    <property type="protein sequence ID" value="VFJ14430.1"/>
    <property type="molecule type" value="Genomic_DNA"/>
</dbReference>
<reference evidence="1 2" key="1">
    <citation type="submission" date="2019-02" db="EMBL/GenBank/DDBJ databases">
        <authorList>
            <person name="Lehtovirta-Morley E L."/>
        </authorList>
    </citation>
    <scope>NUCLEOTIDE SEQUENCE [LARGE SCALE GENOMIC DNA]</scope>
    <source>
        <strain evidence="1">NFRAN1</strain>
    </source>
</reference>
<gene>
    <name evidence="1" type="ORF">NFRAN_2108</name>
</gene>
<keyword evidence="2" id="KW-1185">Reference proteome</keyword>
<organism evidence="1 2">
    <name type="scientific">Candidatus Nitrosocosmicus franklandianus</name>
    <dbReference type="NCBI Taxonomy" id="1798806"/>
    <lineage>
        <taxon>Archaea</taxon>
        <taxon>Nitrososphaerota</taxon>
        <taxon>Nitrososphaeria</taxon>
        <taxon>Nitrososphaerales</taxon>
        <taxon>Nitrososphaeraceae</taxon>
        <taxon>Candidatus Nitrosocosmicus</taxon>
    </lineage>
</organism>